<dbReference type="GeneID" id="88171969"/>
<sequence length="442" mass="48372">MSVPDGEYDIDLSGLLASVQNAPSAESLAIRYGFIPDSMDQTKPLTLYQNDDVCILEAQLLEKNSKAALKPVPVIFEGVQQRQRLTQTSSSGNNDSYYLAFLALDHGDLQPTVKLRQLGSTIRVSKTRNVEKWQKTIAEWSAASNMDLDIPLALTPELEPAEAHVDNCAQPNSHRLTQNLGVGAGRAAKTVGKVVGKQTQSARASNAKNVTSEHDAKSNPPTKPKANTPKVLVQPPRRRVTSKRPPATPEVKPDIISVSDFEDLESEEEAVPVPVPVKEPQPMQNTEEEPKLVQKLEPVMIPQRRKTAGKAPPRAKAEPVSELESEVDADVVADISMTDDFQDLEDQLEEVLEEEPAKPDQPPPTQLQPQKSLVDRAAYDSSDSDDDSDGAFGAPIVINMEQAAPKRRGSRVNAATSSSKPMSLRELYGEKRNEDFSCSEEE</sequence>
<protein>
    <recommendedName>
        <fullName evidence="2">Transcription elongation factor Eaf N-terminal domain-containing protein</fullName>
    </recommendedName>
</protein>
<evidence type="ECO:0000256" key="1">
    <source>
        <dbReference type="SAM" id="MobiDB-lite"/>
    </source>
</evidence>
<proteinExistence type="predicted"/>
<evidence type="ECO:0000259" key="2">
    <source>
        <dbReference type="Pfam" id="PF09816"/>
    </source>
</evidence>
<evidence type="ECO:0000313" key="3">
    <source>
        <dbReference type="EMBL" id="WPK23659.1"/>
    </source>
</evidence>
<feature type="compositionally biased region" description="Low complexity" evidence="1">
    <location>
        <begin position="218"/>
        <end position="230"/>
    </location>
</feature>
<name>A0AAX4H578_9ASCO</name>
<keyword evidence="4" id="KW-1185">Reference proteome</keyword>
<evidence type="ECO:0000313" key="4">
    <source>
        <dbReference type="Proteomes" id="UP001338582"/>
    </source>
</evidence>
<feature type="compositionally biased region" description="Acidic residues" evidence="1">
    <location>
        <begin position="340"/>
        <end position="354"/>
    </location>
</feature>
<feature type="domain" description="Transcription elongation factor Eaf N-terminal" evidence="2">
    <location>
        <begin position="8"/>
        <end position="129"/>
    </location>
</feature>
<accession>A0AAX4H578</accession>
<dbReference type="RefSeq" id="XP_062876045.1">
    <property type="nucleotide sequence ID" value="XM_063019975.1"/>
</dbReference>
<dbReference type="KEGG" id="asau:88171969"/>
<feature type="compositionally biased region" description="Polar residues" evidence="1">
    <location>
        <begin position="197"/>
        <end position="210"/>
    </location>
</feature>
<organism evidence="3 4">
    <name type="scientific">Australozyma saopauloensis</name>
    <dbReference type="NCBI Taxonomy" id="291208"/>
    <lineage>
        <taxon>Eukaryota</taxon>
        <taxon>Fungi</taxon>
        <taxon>Dikarya</taxon>
        <taxon>Ascomycota</taxon>
        <taxon>Saccharomycotina</taxon>
        <taxon>Pichiomycetes</taxon>
        <taxon>Metschnikowiaceae</taxon>
        <taxon>Australozyma</taxon>
    </lineage>
</organism>
<reference evidence="3 4" key="1">
    <citation type="submission" date="2023-10" db="EMBL/GenBank/DDBJ databases">
        <title>Draft Genome Sequence of Candida saopaulonensis from a very Premature Infant with Sepsis.</title>
        <authorList>
            <person name="Ning Y."/>
            <person name="Dai R."/>
            <person name="Xiao M."/>
            <person name="Xu Y."/>
            <person name="Yan Q."/>
            <person name="Zhang L."/>
        </authorList>
    </citation>
    <scope>NUCLEOTIDE SEQUENCE [LARGE SCALE GENOMIC DNA]</scope>
    <source>
        <strain evidence="3 4">19XY460</strain>
    </source>
</reference>
<dbReference type="EMBL" id="CP138894">
    <property type="protein sequence ID" value="WPK23659.1"/>
    <property type="molecule type" value="Genomic_DNA"/>
</dbReference>
<feature type="region of interest" description="Disordered" evidence="1">
    <location>
        <begin position="191"/>
        <end position="442"/>
    </location>
</feature>
<gene>
    <name evidence="3" type="ORF">PUMCH_000901</name>
</gene>
<dbReference type="Pfam" id="PF09816">
    <property type="entry name" value="EAF"/>
    <property type="match status" value="1"/>
</dbReference>
<feature type="compositionally biased region" description="Acidic residues" evidence="1">
    <location>
        <begin position="321"/>
        <end position="331"/>
    </location>
</feature>
<dbReference type="Proteomes" id="UP001338582">
    <property type="component" value="Chromosome 1"/>
</dbReference>
<dbReference type="AlphaFoldDB" id="A0AAX4H578"/>
<feature type="compositionally biased region" description="Acidic residues" evidence="1">
    <location>
        <begin position="260"/>
        <end position="270"/>
    </location>
</feature>
<dbReference type="InterPro" id="IPR019194">
    <property type="entry name" value="Tscrpt_elong_fac_Eaf_N"/>
</dbReference>